<reference evidence="6 7" key="1">
    <citation type="submission" date="2019-08" db="EMBL/GenBank/DDBJ databases">
        <authorList>
            <person name="Alioto T."/>
            <person name="Alioto T."/>
            <person name="Gomez Garrido J."/>
        </authorList>
    </citation>
    <scope>NUCLEOTIDE SEQUENCE [LARGE SCALE GENOMIC DNA]</scope>
</reference>
<dbReference type="InterPro" id="IPR051132">
    <property type="entry name" value="3-5_Exonuclease_domain"/>
</dbReference>
<proteinExistence type="predicted"/>
<dbReference type="SUPFAM" id="SSF53098">
    <property type="entry name" value="Ribonuclease H-like"/>
    <property type="match status" value="1"/>
</dbReference>
<sequence length="523" mass="60987">MLYSLFLIVKFMMIKVLTKIPLIKSLVKLRARQITIVETVEQCEQIAVKLEKSSTYLPIIGLDCEWVSQNEIRHPVALLQISDANGICSLIRLSKFKTIPSSLSKILSNPNVIKVGVAISDDAHLLMNDYNLEISGYIDLRFLAREFHLQERSLAALAYKLLGCELDKDWRVRASDWEADLLSNRQIEYAALDAYIGFKILEKLRNKTISWRDWLFSTNKQKWDKFIFKYSEFKNVPFKNVRTNANINSKSKPNVRSYSTSTIKAAKVYDNCLMENIDGTVMSTCSHKKVDWYITQGLAELVNDNPRTIRLNFPADFKNRNDNFSVLPRADICTVCGRTEYFRKKSIIPKEFVRYMPTSAKSHITHDTLLLCYWCHIKSNTFDFAIRKQLFDKCQIKELNPNKYQKIPVYTKIMRSKSLAKTLLKSQNKLPDEVYNKLKLEIAEIYNIRPDRVFDSYLEILLTIKNLKYTANDKQQNNAAEKVVKHFLELDAINELKAIWRQHFLDTMKPKYLPQFWSVSYEG</sequence>
<evidence type="ECO:0000256" key="3">
    <source>
        <dbReference type="ARBA" id="ARBA00022839"/>
    </source>
</evidence>
<dbReference type="AlphaFoldDB" id="A0A5E4M4X0"/>
<feature type="chain" id="PRO_5022883888" evidence="4">
    <location>
        <begin position="19"/>
        <end position="523"/>
    </location>
</feature>
<gene>
    <name evidence="6" type="ORF">CINCED_3A012006</name>
</gene>
<dbReference type="Proteomes" id="UP000325440">
    <property type="component" value="Unassembled WGS sequence"/>
</dbReference>
<keyword evidence="1" id="KW-0540">Nuclease</keyword>
<name>A0A5E4M4X0_9HEMI</name>
<dbReference type="PANTHER" id="PTHR13620:SF104">
    <property type="entry name" value="EXONUCLEASE 3'-5' DOMAIN-CONTAINING PROTEIN 2"/>
    <property type="match status" value="1"/>
</dbReference>
<dbReference type="Pfam" id="PF01612">
    <property type="entry name" value="DNA_pol_A_exo1"/>
    <property type="match status" value="1"/>
</dbReference>
<dbReference type="SMART" id="SM00474">
    <property type="entry name" value="35EXOc"/>
    <property type="match status" value="1"/>
</dbReference>
<feature type="signal peptide" evidence="4">
    <location>
        <begin position="1"/>
        <end position="18"/>
    </location>
</feature>
<dbReference type="InterPro" id="IPR012337">
    <property type="entry name" value="RNaseH-like_sf"/>
</dbReference>
<keyword evidence="4" id="KW-0732">Signal</keyword>
<evidence type="ECO:0000259" key="5">
    <source>
        <dbReference type="SMART" id="SM00474"/>
    </source>
</evidence>
<dbReference type="GO" id="GO:0008408">
    <property type="term" value="F:3'-5' exonuclease activity"/>
    <property type="evidence" value="ECO:0007669"/>
    <property type="project" value="InterPro"/>
</dbReference>
<protein>
    <submittedName>
        <fullName evidence="6">Ribonuclease H-like domain,3'-5' exonuclease domain</fullName>
    </submittedName>
</protein>
<keyword evidence="2" id="KW-0378">Hydrolase</keyword>
<dbReference type="Gene3D" id="3.30.420.10">
    <property type="entry name" value="Ribonuclease H-like superfamily/Ribonuclease H"/>
    <property type="match status" value="1"/>
</dbReference>
<evidence type="ECO:0000313" key="6">
    <source>
        <dbReference type="EMBL" id="VVC27069.1"/>
    </source>
</evidence>
<evidence type="ECO:0000256" key="4">
    <source>
        <dbReference type="SAM" id="SignalP"/>
    </source>
</evidence>
<feature type="domain" description="3'-5' exonuclease" evidence="5">
    <location>
        <begin position="34"/>
        <end position="209"/>
    </location>
</feature>
<dbReference type="CDD" id="cd06141">
    <property type="entry name" value="WRN_exo"/>
    <property type="match status" value="1"/>
</dbReference>
<evidence type="ECO:0000313" key="7">
    <source>
        <dbReference type="Proteomes" id="UP000325440"/>
    </source>
</evidence>
<dbReference type="GO" id="GO:0005737">
    <property type="term" value="C:cytoplasm"/>
    <property type="evidence" value="ECO:0007669"/>
    <property type="project" value="TreeGrafter"/>
</dbReference>
<dbReference type="GO" id="GO:0006139">
    <property type="term" value="P:nucleobase-containing compound metabolic process"/>
    <property type="evidence" value="ECO:0007669"/>
    <property type="project" value="InterPro"/>
</dbReference>
<dbReference type="PANTHER" id="PTHR13620">
    <property type="entry name" value="3-5 EXONUCLEASE"/>
    <property type="match status" value="1"/>
</dbReference>
<accession>A0A5E4M4X0</accession>
<evidence type="ECO:0000256" key="2">
    <source>
        <dbReference type="ARBA" id="ARBA00022801"/>
    </source>
</evidence>
<dbReference type="InterPro" id="IPR002562">
    <property type="entry name" value="3'-5'_exonuclease_dom"/>
</dbReference>
<keyword evidence="7" id="KW-1185">Reference proteome</keyword>
<dbReference type="InterPro" id="IPR036397">
    <property type="entry name" value="RNaseH_sf"/>
</dbReference>
<dbReference type="OrthoDB" id="1920326at2759"/>
<keyword evidence="3 6" id="KW-0269">Exonuclease</keyword>
<evidence type="ECO:0000256" key="1">
    <source>
        <dbReference type="ARBA" id="ARBA00022722"/>
    </source>
</evidence>
<dbReference type="EMBL" id="CABPRJ010000060">
    <property type="protein sequence ID" value="VVC27069.1"/>
    <property type="molecule type" value="Genomic_DNA"/>
</dbReference>
<dbReference type="GO" id="GO:0005634">
    <property type="term" value="C:nucleus"/>
    <property type="evidence" value="ECO:0007669"/>
    <property type="project" value="TreeGrafter"/>
</dbReference>
<dbReference type="GO" id="GO:0003676">
    <property type="term" value="F:nucleic acid binding"/>
    <property type="evidence" value="ECO:0007669"/>
    <property type="project" value="InterPro"/>
</dbReference>
<organism evidence="6 7">
    <name type="scientific">Cinara cedri</name>
    <dbReference type="NCBI Taxonomy" id="506608"/>
    <lineage>
        <taxon>Eukaryota</taxon>
        <taxon>Metazoa</taxon>
        <taxon>Ecdysozoa</taxon>
        <taxon>Arthropoda</taxon>
        <taxon>Hexapoda</taxon>
        <taxon>Insecta</taxon>
        <taxon>Pterygota</taxon>
        <taxon>Neoptera</taxon>
        <taxon>Paraneoptera</taxon>
        <taxon>Hemiptera</taxon>
        <taxon>Sternorrhyncha</taxon>
        <taxon>Aphidomorpha</taxon>
        <taxon>Aphidoidea</taxon>
        <taxon>Aphididae</taxon>
        <taxon>Lachninae</taxon>
        <taxon>Cinara</taxon>
    </lineage>
</organism>